<evidence type="ECO:0000256" key="2">
    <source>
        <dbReference type="ARBA" id="ARBA00004191"/>
    </source>
</evidence>
<dbReference type="SUPFAM" id="SSF53474">
    <property type="entry name" value="alpha/beta-Hydrolases"/>
    <property type="match status" value="1"/>
</dbReference>
<keyword evidence="5 6" id="KW-0961">Cell wall biogenesis/degradation</keyword>
<dbReference type="Pfam" id="PF03283">
    <property type="entry name" value="PAE"/>
    <property type="match status" value="1"/>
</dbReference>
<keyword evidence="4 6" id="KW-0134">Cell wall</keyword>
<keyword evidence="7" id="KW-0812">Transmembrane</keyword>
<feature type="transmembrane region" description="Helical" evidence="7">
    <location>
        <begin position="21"/>
        <end position="39"/>
    </location>
</feature>
<dbReference type="GO" id="GO:0016787">
    <property type="term" value="F:hydrolase activity"/>
    <property type="evidence" value="ECO:0007669"/>
    <property type="project" value="UniProtKB-KW"/>
</dbReference>
<name>A0A1J3JVP0_NOCCA</name>
<dbReference type="EMBL" id="GEVM01009734">
    <property type="protein sequence ID" value="JAU96204.1"/>
    <property type="molecule type" value="Transcribed_RNA"/>
</dbReference>
<comment type="subcellular location">
    <subcellularLocation>
        <location evidence="2 6">Secreted</location>
        <location evidence="2 6">Cell wall</location>
    </subcellularLocation>
</comment>
<dbReference type="PANTHER" id="PTHR21562">
    <property type="entry name" value="NOTUM-RELATED"/>
    <property type="match status" value="1"/>
</dbReference>
<keyword evidence="6" id="KW-0378">Hydrolase</keyword>
<evidence type="ECO:0000313" key="10">
    <source>
        <dbReference type="EMBL" id="JAU96204.1"/>
    </source>
</evidence>
<accession>A0A1J3JVP0</accession>
<comment type="function">
    <text evidence="1 6">Hydrolyzes acetyl esters in homogalacturonan regions of pectin. In type I primary cell wall, galacturonic acid residues of pectin can be acetylated at the O-2 and O-3 positions. Decreasing the degree of acetylation of pectin gels in vitro alters their physical properties.</text>
</comment>
<evidence type="ECO:0000256" key="4">
    <source>
        <dbReference type="ARBA" id="ARBA00022512"/>
    </source>
</evidence>
<evidence type="ECO:0000256" key="6">
    <source>
        <dbReference type="RuleBase" id="RU363114"/>
    </source>
</evidence>
<organism evidence="10">
    <name type="scientific">Noccaea caerulescens</name>
    <name type="common">Alpine penny-cress</name>
    <name type="synonym">Thlaspi caerulescens</name>
    <dbReference type="NCBI Taxonomy" id="107243"/>
    <lineage>
        <taxon>Eukaryota</taxon>
        <taxon>Viridiplantae</taxon>
        <taxon>Streptophyta</taxon>
        <taxon>Embryophyta</taxon>
        <taxon>Tracheophyta</taxon>
        <taxon>Spermatophyta</taxon>
        <taxon>Magnoliopsida</taxon>
        <taxon>eudicotyledons</taxon>
        <taxon>Gunneridae</taxon>
        <taxon>Pentapetalae</taxon>
        <taxon>rosids</taxon>
        <taxon>malvids</taxon>
        <taxon>Brassicales</taxon>
        <taxon>Brassicaceae</taxon>
        <taxon>Coluteocarpeae</taxon>
        <taxon>Noccaea</taxon>
    </lineage>
</organism>
<comment type="similarity">
    <text evidence="3 6">Belongs to the pectinacetylesterase family.</text>
</comment>
<keyword evidence="7" id="KW-0472">Membrane</keyword>
<dbReference type="PANTHER" id="PTHR21562:SF60">
    <property type="entry name" value="PECTIN ACETYLESTERASE 5"/>
    <property type="match status" value="1"/>
</dbReference>
<evidence type="ECO:0000256" key="1">
    <source>
        <dbReference type="ARBA" id="ARBA00003534"/>
    </source>
</evidence>
<dbReference type="InterPro" id="IPR029058">
    <property type="entry name" value="AB_hydrolase_fold"/>
</dbReference>
<evidence type="ECO:0000313" key="9">
    <source>
        <dbReference type="EMBL" id="JAU69526.1"/>
    </source>
</evidence>
<reference evidence="10" key="1">
    <citation type="submission" date="2016-07" db="EMBL/GenBank/DDBJ databases">
        <title>De novo transcriptome assembly of four accessions of the metal hyperaccumulator plant Noccaea caerulescens.</title>
        <authorList>
            <person name="Blande D."/>
            <person name="Halimaa P."/>
            <person name="Tervahauta A.I."/>
            <person name="Aarts M.G."/>
            <person name="Karenlampi S.O."/>
        </authorList>
    </citation>
    <scope>NUCLEOTIDE SEQUENCE</scope>
</reference>
<dbReference type="AlphaFoldDB" id="A0A1J3JVP0"/>
<keyword evidence="7" id="KW-1133">Transmembrane helix</keyword>
<dbReference type="EMBL" id="GEVK01018198">
    <property type="protein sequence ID" value="JAU34634.1"/>
    <property type="molecule type" value="Transcribed_RNA"/>
</dbReference>
<dbReference type="GO" id="GO:0071555">
    <property type="term" value="P:cell wall organization"/>
    <property type="evidence" value="ECO:0007669"/>
    <property type="project" value="UniProtKB-KW"/>
</dbReference>
<evidence type="ECO:0000313" key="8">
    <source>
        <dbReference type="EMBL" id="JAU34634.1"/>
    </source>
</evidence>
<protein>
    <recommendedName>
        <fullName evidence="6">Pectin acetylesterase</fullName>
        <ecNumber evidence="6">3.1.1.-</ecNumber>
    </recommendedName>
</protein>
<proteinExistence type="inferred from homology"/>
<dbReference type="EMBL" id="GEVL01007815">
    <property type="protein sequence ID" value="JAU69526.1"/>
    <property type="molecule type" value="Transcribed_RNA"/>
</dbReference>
<evidence type="ECO:0000256" key="5">
    <source>
        <dbReference type="ARBA" id="ARBA00023316"/>
    </source>
</evidence>
<evidence type="ECO:0000256" key="3">
    <source>
        <dbReference type="ARBA" id="ARBA00005784"/>
    </source>
</evidence>
<evidence type="ECO:0000256" key="7">
    <source>
        <dbReference type="SAM" id="Phobius"/>
    </source>
</evidence>
<sequence length="428" mass="47538">MVVIPRFSSLLRCRKWAKSDWLVASIGCVLIVFFLSFFFDPASDSVPSVDRSPTITSPPDLVKLKLSSKAKERGAFCLDGSLPGYHFDKGSGSGSKSWILHLEGGGWCNTIASCSARATTKLGSSKYFEQQVPFEGVLSNDPSQNPEFFNWNKVAIRYCDGASFAGHPEAELKNETRLFFRGQLIWEAVLDELLSMGMSTAKQAILTGCSAGGLAALIHCDYFRDHLPKDAAVKCVSDGGFFLNVPDVLGNPTMRSFYHDVVNLQGVGTSLDQNCVAKTEPSKCMFSHEFVNNIRTPVFLVNAAYDFWQIQHVLVPVSADKDKSWAKCRLNLKECDAPQMKILHGFRSSLMDAIGKFHQSKVGGMFIDSCFSHCQTTRSMTWHSPTSPRIENKTIAQSVGDWYFNRKPVKLIDCAYPCNPSCYNMNFT</sequence>
<dbReference type="EC" id="3.1.1.-" evidence="6"/>
<dbReference type="InterPro" id="IPR004963">
    <property type="entry name" value="PAE/NOTUM"/>
</dbReference>
<gene>
    <name evidence="8" type="ORF">LC_TR15857_c0_g1_i1_g.54553</name>
    <name evidence="9" type="ORF">LE_TR19342_c0_g1_i1_g.61929</name>
    <name evidence="10" type="ORF">MP_TR19351_c0_g1_i1_g.55308</name>
</gene>
<keyword evidence="6" id="KW-0964">Secreted</keyword>